<feature type="transmembrane region" description="Helical" evidence="1">
    <location>
        <begin position="115"/>
        <end position="140"/>
    </location>
</feature>
<organism evidence="2 3">
    <name type="scientific">Meganyctiphanes norvegica</name>
    <name type="common">Northern krill</name>
    <name type="synonym">Thysanopoda norvegica</name>
    <dbReference type="NCBI Taxonomy" id="48144"/>
    <lineage>
        <taxon>Eukaryota</taxon>
        <taxon>Metazoa</taxon>
        <taxon>Ecdysozoa</taxon>
        <taxon>Arthropoda</taxon>
        <taxon>Crustacea</taxon>
        <taxon>Multicrustacea</taxon>
        <taxon>Malacostraca</taxon>
        <taxon>Eumalacostraca</taxon>
        <taxon>Eucarida</taxon>
        <taxon>Euphausiacea</taxon>
        <taxon>Euphausiidae</taxon>
        <taxon>Meganyctiphanes</taxon>
    </lineage>
</organism>
<comment type="caution">
    <text evidence="2">The sequence shown here is derived from an EMBL/GenBank/DDBJ whole genome shotgun (WGS) entry which is preliminary data.</text>
</comment>
<gene>
    <name evidence="2" type="ORF">MNOR_LOCUS18582</name>
</gene>
<dbReference type="Proteomes" id="UP001497623">
    <property type="component" value="Unassembled WGS sequence"/>
</dbReference>
<keyword evidence="1" id="KW-0472">Membrane</keyword>
<dbReference type="AlphaFoldDB" id="A0AAV2QZ87"/>
<evidence type="ECO:0000256" key="1">
    <source>
        <dbReference type="SAM" id="Phobius"/>
    </source>
</evidence>
<dbReference type="EMBL" id="CAXKWB010013367">
    <property type="protein sequence ID" value="CAL4107474.1"/>
    <property type="molecule type" value="Genomic_DNA"/>
</dbReference>
<sequence length="181" mass="20180">QIALGIKIEDQKEIQITSNGRICSTIDIKQHPGVKSQITHKSLPIKAKNIMETQYHLTLLLDNTDTTVGLKEFTSVSQESLHSQHPSITPAPYSTTITSEDTATFNCNDEPESSALPVILGLSVVTMIVSNIFWGMYVAYLKKKDIVKDNFDKVKLRFSGKSKKAKRRASTHIYDTIDELG</sequence>
<accession>A0AAV2QZ87</accession>
<evidence type="ECO:0000313" key="2">
    <source>
        <dbReference type="EMBL" id="CAL4107474.1"/>
    </source>
</evidence>
<evidence type="ECO:0000313" key="3">
    <source>
        <dbReference type="Proteomes" id="UP001497623"/>
    </source>
</evidence>
<keyword evidence="3" id="KW-1185">Reference proteome</keyword>
<keyword evidence="1" id="KW-0812">Transmembrane</keyword>
<proteinExistence type="predicted"/>
<keyword evidence="1" id="KW-1133">Transmembrane helix</keyword>
<feature type="non-terminal residue" evidence="2">
    <location>
        <position position="181"/>
    </location>
</feature>
<protein>
    <submittedName>
        <fullName evidence="2">Uncharacterized protein</fullName>
    </submittedName>
</protein>
<name>A0AAV2QZ87_MEGNR</name>
<feature type="non-terminal residue" evidence="2">
    <location>
        <position position="1"/>
    </location>
</feature>
<reference evidence="2 3" key="1">
    <citation type="submission" date="2024-05" db="EMBL/GenBank/DDBJ databases">
        <authorList>
            <person name="Wallberg A."/>
        </authorList>
    </citation>
    <scope>NUCLEOTIDE SEQUENCE [LARGE SCALE GENOMIC DNA]</scope>
</reference>